<protein>
    <submittedName>
        <fullName evidence="4">4-hydroxy-tetrahydrodipicolinate synthase</fullName>
        <ecNumber evidence="4">4.3.3.7</ecNumber>
    </submittedName>
</protein>
<evidence type="ECO:0000313" key="4">
    <source>
        <dbReference type="EMBL" id="MDQ0190255.1"/>
    </source>
</evidence>
<dbReference type="RefSeq" id="WP_307016304.1">
    <property type="nucleotide sequence ID" value="NZ_JAUANV010000017.1"/>
</dbReference>
<dbReference type="Gene3D" id="3.20.20.70">
    <property type="entry name" value="Aldolase class I"/>
    <property type="match status" value="1"/>
</dbReference>
<dbReference type="SMART" id="SM01130">
    <property type="entry name" value="DHDPS"/>
    <property type="match status" value="1"/>
</dbReference>
<evidence type="ECO:0000256" key="2">
    <source>
        <dbReference type="ARBA" id="ARBA00023239"/>
    </source>
</evidence>
<keyword evidence="2 3" id="KW-0456">Lyase</keyword>
<dbReference type="EMBL" id="JAUSTP010000016">
    <property type="protein sequence ID" value="MDQ0190255.1"/>
    <property type="molecule type" value="Genomic_DNA"/>
</dbReference>
<evidence type="ECO:0000256" key="1">
    <source>
        <dbReference type="ARBA" id="ARBA00007592"/>
    </source>
</evidence>
<keyword evidence="5" id="KW-1185">Reference proteome</keyword>
<accession>A0ABT9XIX6</accession>
<dbReference type="InterPro" id="IPR002220">
    <property type="entry name" value="DapA-like"/>
</dbReference>
<comment type="similarity">
    <text evidence="1 3">Belongs to the DapA family.</text>
</comment>
<dbReference type="PRINTS" id="PR00146">
    <property type="entry name" value="DHPICSNTHASE"/>
</dbReference>
<dbReference type="SUPFAM" id="SSF51569">
    <property type="entry name" value="Aldolase"/>
    <property type="match status" value="1"/>
</dbReference>
<evidence type="ECO:0000313" key="5">
    <source>
        <dbReference type="Proteomes" id="UP001232973"/>
    </source>
</evidence>
<organism evidence="4 5">
    <name type="scientific">Alicyclobacillus cycloheptanicus</name>
    <dbReference type="NCBI Taxonomy" id="1457"/>
    <lineage>
        <taxon>Bacteria</taxon>
        <taxon>Bacillati</taxon>
        <taxon>Bacillota</taxon>
        <taxon>Bacilli</taxon>
        <taxon>Bacillales</taxon>
        <taxon>Alicyclobacillaceae</taxon>
        <taxon>Alicyclobacillus</taxon>
    </lineage>
</organism>
<proteinExistence type="inferred from homology"/>
<sequence length="311" mass="33572">MNQAEHVPGARAVKVSPKQLHGLSVISLTPFTDTGEVDVASFRRLLDFYLAAGVHGITLLGIMGEVSKLTEADRDTVIETAVSHVAGRVPVTVGCSAPGTHQTLAFVRRAQAAGADAIMVAPPNNTRNLDLVLDHYRAVSEVSELPLVVQDEPTTTGVVLPPAFFGRVVQQVPTARYVKVEEAPTLMKVSAIREAAQDKLGLFGGLGGMYFYEELARGAVGIMTGFAFPEVLVQVYERYQAGDAEGARACFYRYLPLIRFEAQLGVTGVAIRKEIFRMRGVIASAHVRQPAPRIDERTLAELTDLVGFLGL</sequence>
<dbReference type="Pfam" id="PF00701">
    <property type="entry name" value="DHDPS"/>
    <property type="match status" value="1"/>
</dbReference>
<name>A0ABT9XIX6_9BACL</name>
<dbReference type="EC" id="4.3.3.7" evidence="4"/>
<dbReference type="PANTHER" id="PTHR12128">
    <property type="entry name" value="DIHYDRODIPICOLINATE SYNTHASE"/>
    <property type="match status" value="1"/>
</dbReference>
<comment type="caution">
    <text evidence="4">The sequence shown here is derived from an EMBL/GenBank/DDBJ whole genome shotgun (WGS) entry which is preliminary data.</text>
</comment>
<dbReference type="Proteomes" id="UP001232973">
    <property type="component" value="Unassembled WGS sequence"/>
</dbReference>
<dbReference type="PANTHER" id="PTHR12128:SF66">
    <property type="entry name" value="4-HYDROXY-2-OXOGLUTARATE ALDOLASE, MITOCHONDRIAL"/>
    <property type="match status" value="1"/>
</dbReference>
<evidence type="ECO:0000256" key="3">
    <source>
        <dbReference type="PIRNR" id="PIRNR001365"/>
    </source>
</evidence>
<dbReference type="PIRSF" id="PIRSF001365">
    <property type="entry name" value="DHDPS"/>
    <property type="match status" value="1"/>
</dbReference>
<reference evidence="4 5" key="1">
    <citation type="submission" date="2023-07" db="EMBL/GenBank/DDBJ databases">
        <title>Genomic Encyclopedia of Type Strains, Phase IV (KMG-IV): sequencing the most valuable type-strain genomes for metagenomic binning, comparative biology and taxonomic classification.</title>
        <authorList>
            <person name="Goeker M."/>
        </authorList>
    </citation>
    <scope>NUCLEOTIDE SEQUENCE [LARGE SCALE GENOMIC DNA]</scope>
    <source>
        <strain evidence="4 5">DSM 4006</strain>
    </source>
</reference>
<dbReference type="GO" id="GO:0008840">
    <property type="term" value="F:4-hydroxy-tetrahydrodipicolinate synthase activity"/>
    <property type="evidence" value="ECO:0007669"/>
    <property type="project" value="UniProtKB-EC"/>
</dbReference>
<dbReference type="CDD" id="cd00408">
    <property type="entry name" value="DHDPS-like"/>
    <property type="match status" value="1"/>
</dbReference>
<dbReference type="InterPro" id="IPR013785">
    <property type="entry name" value="Aldolase_TIM"/>
</dbReference>
<gene>
    <name evidence="4" type="ORF">J2S03_002119</name>
</gene>